<feature type="transmembrane region" description="Helical" evidence="1">
    <location>
        <begin position="46"/>
        <end position="64"/>
    </location>
</feature>
<gene>
    <name evidence="2" type="ORF">HFZ78_07615</name>
</gene>
<reference evidence="2 3" key="2">
    <citation type="submission" date="2020-04" db="EMBL/GenBank/DDBJ databases">
        <authorList>
            <person name="Fomenkov A."/>
            <person name="Anton B.P."/>
            <person name="Roberts R.J."/>
        </authorList>
    </citation>
    <scope>NUCLEOTIDE SEQUENCE [LARGE SCALE GENOMIC DNA]</scope>
    <source>
        <strain evidence="2 3">S2</strain>
    </source>
</reference>
<evidence type="ECO:0000256" key="1">
    <source>
        <dbReference type="SAM" id="Phobius"/>
    </source>
</evidence>
<keyword evidence="1" id="KW-1133">Transmembrane helix</keyword>
<dbReference type="Proteomes" id="UP000501868">
    <property type="component" value="Chromosome"/>
</dbReference>
<evidence type="ECO:0000313" key="3">
    <source>
        <dbReference type="Proteomes" id="UP000501868"/>
    </source>
</evidence>
<accession>A0A6H1PB38</accession>
<organism evidence="2 3">
    <name type="scientific">Priestia megaterium</name>
    <name type="common">Bacillus megaterium</name>
    <dbReference type="NCBI Taxonomy" id="1404"/>
    <lineage>
        <taxon>Bacteria</taxon>
        <taxon>Bacillati</taxon>
        <taxon>Bacillota</taxon>
        <taxon>Bacilli</taxon>
        <taxon>Bacillales</taxon>
        <taxon>Bacillaceae</taxon>
        <taxon>Priestia</taxon>
    </lineage>
</organism>
<reference evidence="2 3" key="1">
    <citation type="submission" date="2020-04" db="EMBL/GenBank/DDBJ databases">
        <title>Genome-Wide Identification of 5-Methylcytosine Sites in Bacterial Genomes By High-Throughput Sequencing of MspJI Restriction Fragments.</title>
        <authorList>
            <person name="Wu V."/>
        </authorList>
    </citation>
    <scope>NUCLEOTIDE SEQUENCE [LARGE SCALE GENOMIC DNA]</scope>
    <source>
        <strain evidence="2 3">S2</strain>
    </source>
</reference>
<evidence type="ECO:0000313" key="2">
    <source>
        <dbReference type="EMBL" id="QIZ10834.1"/>
    </source>
</evidence>
<dbReference type="AlphaFoldDB" id="A0A6H1PB38"/>
<protein>
    <submittedName>
        <fullName evidence="2">DUF2085 domain-containing protein</fullName>
    </submittedName>
</protein>
<keyword evidence="1" id="KW-0472">Membrane</keyword>
<name>A0A6H1PB38_PRIMG</name>
<dbReference type="EMBL" id="CP051128">
    <property type="protein sequence ID" value="QIZ10834.1"/>
    <property type="molecule type" value="Genomic_DNA"/>
</dbReference>
<keyword evidence="1" id="KW-0812">Transmembrane</keyword>
<sequence length="110" mass="12396">MRLLDIVPCHRMKSRSITIKGYTLPLCARCTGILLGYLFFPFLLIAGIHLSLWLGLLLNVPMVLDGWTQKRKYRMSNNILRVTTGIMSGMGQSVLIVTISDYIISILLGR</sequence>
<feature type="transmembrane region" description="Helical" evidence="1">
    <location>
        <begin position="21"/>
        <end position="40"/>
    </location>
</feature>
<dbReference type="Pfam" id="PF09858">
    <property type="entry name" value="DUF2085"/>
    <property type="match status" value="1"/>
</dbReference>
<feature type="transmembrane region" description="Helical" evidence="1">
    <location>
        <begin position="85"/>
        <end position="108"/>
    </location>
</feature>
<proteinExistence type="predicted"/>
<dbReference type="InterPro" id="IPR019206">
    <property type="entry name" value="DUF2085_TM"/>
</dbReference>